<evidence type="ECO:0000256" key="2">
    <source>
        <dbReference type="SAM" id="Phobius"/>
    </source>
</evidence>
<organism evidence="3 4">
    <name type="scientific">Kribbella antiqua</name>
    <dbReference type="NCBI Taxonomy" id="2512217"/>
    <lineage>
        <taxon>Bacteria</taxon>
        <taxon>Bacillati</taxon>
        <taxon>Actinomycetota</taxon>
        <taxon>Actinomycetes</taxon>
        <taxon>Propionibacteriales</taxon>
        <taxon>Kribbellaceae</taxon>
        <taxon>Kribbella</taxon>
    </lineage>
</organism>
<sequence>MKLKLKLPREKRESRTVVTPPPEAAQRVDGGGPWGPTQFDLPDRDGSNSQSIWIVALAGVVVLLLVAALWTFAYFQFS</sequence>
<feature type="transmembrane region" description="Helical" evidence="2">
    <location>
        <begin position="52"/>
        <end position="75"/>
    </location>
</feature>
<dbReference type="RefSeq" id="WP_132153421.1">
    <property type="nucleotide sequence ID" value="NZ_SLWR01000010.1"/>
</dbReference>
<keyword evidence="2" id="KW-0472">Membrane</keyword>
<comment type="caution">
    <text evidence="3">The sequence shown here is derived from an EMBL/GenBank/DDBJ whole genome shotgun (WGS) entry which is preliminary data.</text>
</comment>
<dbReference type="OrthoDB" id="3831341at2"/>
<dbReference type="Proteomes" id="UP000295573">
    <property type="component" value="Unassembled WGS sequence"/>
</dbReference>
<keyword evidence="2" id="KW-0812">Transmembrane</keyword>
<name>A0A4R2IKK7_9ACTN</name>
<reference evidence="3 4" key="1">
    <citation type="journal article" date="2015" name="Stand. Genomic Sci.">
        <title>Genomic Encyclopedia of Bacterial and Archaeal Type Strains, Phase III: the genomes of soil and plant-associated and newly described type strains.</title>
        <authorList>
            <person name="Whitman W.B."/>
            <person name="Woyke T."/>
            <person name="Klenk H.P."/>
            <person name="Zhou Y."/>
            <person name="Lilburn T.G."/>
            <person name="Beck B.J."/>
            <person name="De Vos P."/>
            <person name="Vandamme P."/>
            <person name="Eisen J.A."/>
            <person name="Garrity G."/>
            <person name="Hugenholtz P."/>
            <person name="Kyrpides N.C."/>
        </authorList>
    </citation>
    <scope>NUCLEOTIDE SEQUENCE [LARGE SCALE GENOMIC DNA]</scope>
    <source>
        <strain evidence="3 4">VKM Ac-2541</strain>
    </source>
</reference>
<proteinExistence type="predicted"/>
<protein>
    <submittedName>
        <fullName evidence="3">Uncharacterized protein</fullName>
    </submittedName>
</protein>
<gene>
    <name evidence="3" type="ORF">EV646_110133</name>
</gene>
<keyword evidence="2" id="KW-1133">Transmembrane helix</keyword>
<dbReference type="EMBL" id="SLWR01000010">
    <property type="protein sequence ID" value="TCO44419.1"/>
    <property type="molecule type" value="Genomic_DNA"/>
</dbReference>
<feature type="region of interest" description="Disordered" evidence="1">
    <location>
        <begin position="1"/>
        <end position="41"/>
    </location>
</feature>
<evidence type="ECO:0000313" key="3">
    <source>
        <dbReference type="EMBL" id="TCO44419.1"/>
    </source>
</evidence>
<dbReference type="AlphaFoldDB" id="A0A4R2IKK7"/>
<keyword evidence="4" id="KW-1185">Reference proteome</keyword>
<evidence type="ECO:0000256" key="1">
    <source>
        <dbReference type="SAM" id="MobiDB-lite"/>
    </source>
</evidence>
<accession>A0A4R2IKK7</accession>
<evidence type="ECO:0000313" key="4">
    <source>
        <dbReference type="Proteomes" id="UP000295573"/>
    </source>
</evidence>